<accession>A0A6M5YGZ0</accession>
<dbReference type="EMBL" id="CP053452">
    <property type="protein sequence ID" value="QJW92844.1"/>
    <property type="molecule type" value="Genomic_DNA"/>
</dbReference>
<sequence>MSDAKLRHAIAFEAARLMYERVESEYFTAKRKAAKRLCRGTVKPSDLPSNAEIRDQVQAFARVHEGEARTANLRDMRLHALRLMRLLCRFRPRLIGSVMTGHTRKGSDIDLHLFSDHLEAVTATLDEEGLQYDVERKQIVKHGESRVFTHVHVFDVFNFELTVYAEDKAHYVFKSSITGKAIERASTRELEELIARDHPEVSVEDAIAEQEEAVDPYQLFRLLLLPLEDVKQGAKHHPEGDVQYHLLQVFELARDERPWDEEFLLAALLHDVGKGIDRYDHVAAGLQALDGLITPRTAWLIEHHMLALEYRAGTLGHRARKKLEESEDFEDLMLLRDLDTRGRVPGARVGTVDEALDYLKELDRQNKWK</sequence>
<proteinExistence type="predicted"/>
<evidence type="ECO:0000313" key="3">
    <source>
        <dbReference type="Proteomes" id="UP000503447"/>
    </source>
</evidence>
<organism evidence="2 3">
    <name type="scientific">Frigoriglobus tundricola</name>
    <dbReference type="NCBI Taxonomy" id="2774151"/>
    <lineage>
        <taxon>Bacteria</taxon>
        <taxon>Pseudomonadati</taxon>
        <taxon>Planctomycetota</taxon>
        <taxon>Planctomycetia</taxon>
        <taxon>Gemmatales</taxon>
        <taxon>Gemmataceae</taxon>
        <taxon>Frigoriglobus</taxon>
    </lineage>
</organism>
<dbReference type="Pfam" id="PF01966">
    <property type="entry name" value="HD"/>
    <property type="match status" value="1"/>
</dbReference>
<dbReference type="Proteomes" id="UP000503447">
    <property type="component" value="Chromosome"/>
</dbReference>
<dbReference type="KEGG" id="ftj:FTUN_0341"/>
<gene>
    <name evidence="2" type="ORF">FTUN_0341</name>
</gene>
<dbReference type="AlphaFoldDB" id="A0A6M5YGZ0"/>
<evidence type="ECO:0000259" key="1">
    <source>
        <dbReference type="Pfam" id="PF01966"/>
    </source>
</evidence>
<feature type="domain" description="HD" evidence="1">
    <location>
        <begin position="244"/>
        <end position="318"/>
    </location>
</feature>
<reference evidence="3" key="1">
    <citation type="submission" date="2020-05" db="EMBL/GenBank/DDBJ databases">
        <title>Frigoriglobus tundricola gen. nov., sp. nov., a psychrotolerant cellulolytic planctomycete of the family Gemmataceae with two divergent copies of 16S rRNA gene.</title>
        <authorList>
            <person name="Kulichevskaya I.S."/>
            <person name="Ivanova A.A."/>
            <person name="Naumoff D.G."/>
            <person name="Beletsky A.V."/>
            <person name="Rijpstra W.I.C."/>
            <person name="Sinninghe Damste J.S."/>
            <person name="Mardanov A.V."/>
            <person name="Ravin N.V."/>
            <person name="Dedysh S.N."/>
        </authorList>
    </citation>
    <scope>NUCLEOTIDE SEQUENCE [LARGE SCALE GENOMIC DNA]</scope>
    <source>
        <strain evidence="3">PL17</strain>
    </source>
</reference>
<dbReference type="RefSeq" id="WP_171469162.1">
    <property type="nucleotide sequence ID" value="NZ_CP053452.2"/>
</dbReference>
<dbReference type="InterPro" id="IPR006674">
    <property type="entry name" value="HD_domain"/>
</dbReference>
<dbReference type="SUPFAM" id="SSF109604">
    <property type="entry name" value="HD-domain/PDEase-like"/>
    <property type="match status" value="1"/>
</dbReference>
<name>A0A6M5YGZ0_9BACT</name>
<keyword evidence="3" id="KW-1185">Reference proteome</keyword>
<protein>
    <recommendedName>
        <fullName evidence="1">HD domain-containing protein</fullName>
    </recommendedName>
</protein>
<dbReference type="Gene3D" id="1.10.3210.10">
    <property type="entry name" value="Hypothetical protein af1432"/>
    <property type="match status" value="1"/>
</dbReference>
<evidence type="ECO:0000313" key="2">
    <source>
        <dbReference type="EMBL" id="QJW92844.1"/>
    </source>
</evidence>